<evidence type="ECO:0000256" key="2">
    <source>
        <dbReference type="ARBA" id="ARBA00006448"/>
    </source>
</evidence>
<keyword evidence="5 7" id="KW-1133">Transmembrane helix</keyword>
<feature type="domain" description="YetF C-terminal" evidence="8">
    <location>
        <begin position="76"/>
        <end position="145"/>
    </location>
</feature>
<evidence type="ECO:0000256" key="7">
    <source>
        <dbReference type="SAM" id="Phobius"/>
    </source>
</evidence>
<comment type="subcellular location">
    <subcellularLocation>
        <location evidence="1">Cell membrane</location>
        <topology evidence="1">Multi-pass membrane protein</topology>
    </subcellularLocation>
</comment>
<reference evidence="9 10" key="2">
    <citation type="journal article" date="2013" name="PLoS ONE">
        <title>INDIGO - INtegrated Data Warehouse of MIcrobial GenOmes with Examples from the Red Sea Extremophiles.</title>
        <authorList>
            <person name="Alam I."/>
            <person name="Antunes A."/>
            <person name="Kamau A.A."/>
            <person name="Ba Alawi W."/>
            <person name="Kalkatawi M."/>
            <person name="Stingl U."/>
            <person name="Bajic V.B."/>
        </authorList>
    </citation>
    <scope>NUCLEOTIDE SEQUENCE [LARGE SCALE GENOMIC DNA]</scope>
    <source>
        <strain evidence="9 10">SSD-17B</strain>
    </source>
</reference>
<gene>
    <name evidence="9" type="primary">ydfR</name>
    <name evidence="9" type="ORF">HLPCO_001655</name>
</gene>
<evidence type="ECO:0000313" key="10">
    <source>
        <dbReference type="Proteomes" id="UP000005707"/>
    </source>
</evidence>
<proteinExistence type="inferred from homology"/>
<dbReference type="EMBL" id="AFNU02000005">
    <property type="protein sequence ID" value="ERJ12128.1"/>
    <property type="molecule type" value="Genomic_DNA"/>
</dbReference>
<name>U2EAK0_9MOLU</name>
<dbReference type="GO" id="GO:0005886">
    <property type="term" value="C:plasma membrane"/>
    <property type="evidence" value="ECO:0007669"/>
    <property type="project" value="UniProtKB-SubCell"/>
</dbReference>
<dbReference type="InterPro" id="IPR007353">
    <property type="entry name" value="DUF421"/>
</dbReference>
<keyword evidence="4 7" id="KW-0812">Transmembrane</keyword>
<accession>U2EAK0</accession>
<dbReference type="OrthoDB" id="1796697at2"/>
<dbReference type="eggNOG" id="COG2323">
    <property type="taxonomic scope" value="Bacteria"/>
</dbReference>
<reference evidence="9 10" key="1">
    <citation type="journal article" date="2011" name="J. Bacteriol.">
        <title>Genome sequence of Haloplasma contractile, an unusual contractile bacterium from a deep-sea anoxic brine lake.</title>
        <authorList>
            <person name="Antunes A."/>
            <person name="Alam I."/>
            <person name="El Dorry H."/>
            <person name="Siam R."/>
            <person name="Robertson A."/>
            <person name="Bajic V.B."/>
            <person name="Stingl U."/>
        </authorList>
    </citation>
    <scope>NUCLEOTIDE SEQUENCE [LARGE SCALE GENOMIC DNA]</scope>
    <source>
        <strain evidence="9 10">SSD-17B</strain>
    </source>
</reference>
<dbReference type="PANTHER" id="PTHR34582:SF2">
    <property type="entry name" value="UPF0702 TRANSMEMBRANE PROTEIN YDFR"/>
    <property type="match status" value="1"/>
</dbReference>
<dbReference type="InParanoid" id="U2EAK0"/>
<comment type="caution">
    <text evidence="9">The sequence shown here is derived from an EMBL/GenBank/DDBJ whole genome shotgun (WGS) entry which is preliminary data.</text>
</comment>
<evidence type="ECO:0000259" key="8">
    <source>
        <dbReference type="Pfam" id="PF04239"/>
    </source>
</evidence>
<sequence>MDFIINTFILLSSGIILLRLFGRRSIGQMTIGEGIIMISIGSLLVSPIGNESVLNTVIIAVIYIVVIMVLQRLQVKSISFTKLLTGTSVVIVDEGKIVKNNLKKLRLTETLLEMLLRQQGVTKLSDVKTATLEPNGRVGYELYDDAKPVTFRDIKPILQALNLNTTKTPNENENIFTEIKRNK</sequence>
<keyword evidence="10" id="KW-1185">Reference proteome</keyword>
<feature type="transmembrane region" description="Helical" evidence="7">
    <location>
        <begin position="6"/>
        <end position="22"/>
    </location>
</feature>
<feature type="transmembrane region" description="Helical" evidence="7">
    <location>
        <begin position="52"/>
        <end position="70"/>
    </location>
</feature>
<feature type="transmembrane region" description="Helical" evidence="7">
    <location>
        <begin position="29"/>
        <end position="46"/>
    </location>
</feature>
<evidence type="ECO:0000256" key="3">
    <source>
        <dbReference type="ARBA" id="ARBA00022475"/>
    </source>
</evidence>
<organism evidence="9 10">
    <name type="scientific">Haloplasma contractile SSD-17B</name>
    <dbReference type="NCBI Taxonomy" id="1033810"/>
    <lineage>
        <taxon>Bacteria</taxon>
        <taxon>Bacillati</taxon>
        <taxon>Mycoplasmatota</taxon>
        <taxon>Mollicutes</taxon>
        <taxon>Haloplasmatales</taxon>
        <taxon>Haloplasmataceae</taxon>
        <taxon>Haloplasma</taxon>
    </lineage>
</organism>
<evidence type="ECO:0000256" key="6">
    <source>
        <dbReference type="ARBA" id="ARBA00023136"/>
    </source>
</evidence>
<evidence type="ECO:0000256" key="1">
    <source>
        <dbReference type="ARBA" id="ARBA00004651"/>
    </source>
</evidence>
<dbReference type="Proteomes" id="UP000005707">
    <property type="component" value="Unassembled WGS sequence"/>
</dbReference>
<keyword evidence="3" id="KW-1003">Cell membrane</keyword>
<dbReference type="AlphaFoldDB" id="U2EAK0"/>
<dbReference type="InterPro" id="IPR023090">
    <property type="entry name" value="UPF0702_alpha/beta_dom_sf"/>
</dbReference>
<protein>
    <submittedName>
        <fullName evidence="9">Transmembrane protein YdfR</fullName>
    </submittedName>
</protein>
<dbReference type="Pfam" id="PF04239">
    <property type="entry name" value="DUF421"/>
    <property type="match status" value="1"/>
</dbReference>
<evidence type="ECO:0000313" key="9">
    <source>
        <dbReference type="EMBL" id="ERJ12128.1"/>
    </source>
</evidence>
<dbReference type="PANTHER" id="PTHR34582">
    <property type="entry name" value="UPF0702 TRANSMEMBRANE PROTEIN YCAP"/>
    <property type="match status" value="1"/>
</dbReference>
<comment type="similarity">
    <text evidence="2">Belongs to the UPF0702 family.</text>
</comment>
<keyword evidence="6 7" id="KW-0472">Membrane</keyword>
<evidence type="ECO:0000256" key="5">
    <source>
        <dbReference type="ARBA" id="ARBA00022989"/>
    </source>
</evidence>
<dbReference type="Gene3D" id="3.30.240.20">
    <property type="entry name" value="bsu07140 like domains"/>
    <property type="match status" value="1"/>
</dbReference>
<evidence type="ECO:0000256" key="4">
    <source>
        <dbReference type="ARBA" id="ARBA00022692"/>
    </source>
</evidence>
<dbReference type="STRING" id="1033810.HLPCO_001655"/>
<dbReference type="RefSeq" id="WP_008825127.1">
    <property type="nucleotide sequence ID" value="NZ_AFNU02000005.1"/>
</dbReference>